<dbReference type="InterPro" id="IPR000688">
    <property type="entry name" value="HypA/HybF"/>
</dbReference>
<organism evidence="6 7">
    <name type="scientific">Thermoproteota archaeon</name>
    <dbReference type="NCBI Taxonomy" id="2056631"/>
    <lineage>
        <taxon>Archaea</taxon>
        <taxon>Thermoproteota</taxon>
    </lineage>
</organism>
<dbReference type="GO" id="GO:0016151">
    <property type="term" value="F:nickel cation binding"/>
    <property type="evidence" value="ECO:0007669"/>
    <property type="project" value="UniProtKB-UniRule"/>
</dbReference>
<gene>
    <name evidence="5 6" type="primary">hypA</name>
    <name evidence="6" type="ORF">DRJ26_04680</name>
</gene>
<evidence type="ECO:0000256" key="5">
    <source>
        <dbReference type="HAMAP-Rule" id="MF_00213"/>
    </source>
</evidence>
<dbReference type="Pfam" id="PF01155">
    <property type="entry name" value="HypA"/>
    <property type="match status" value="1"/>
</dbReference>
<dbReference type="HAMAP" id="MF_00213">
    <property type="entry name" value="HypA_HybF"/>
    <property type="match status" value="1"/>
</dbReference>
<evidence type="ECO:0000256" key="1">
    <source>
        <dbReference type="ARBA" id="ARBA00010748"/>
    </source>
</evidence>
<keyword evidence="2 5" id="KW-0533">Nickel</keyword>
<evidence type="ECO:0000256" key="2">
    <source>
        <dbReference type="ARBA" id="ARBA00022596"/>
    </source>
</evidence>
<feature type="binding site" evidence="5">
    <location>
        <position position="112"/>
    </location>
    <ligand>
        <name>Zn(2+)</name>
        <dbReference type="ChEBI" id="CHEBI:29105"/>
    </ligand>
</feature>
<proteinExistence type="inferred from homology"/>
<sequence>MRSSILYEKEVEIIKNTPTHYFATYKQVNVISLNYASKHVHEASIAYNIIQIAIKVATENKAKKINRITIVVGELNFLDLEALKFAFEVLVENTMAEKAELGIKLVPAKFKCLKCGEEWEFSSSKIMNNAVNKIHFTPELIVDYLKCPRCNSNEFEIINGKELYVENIEVTI</sequence>
<evidence type="ECO:0000256" key="4">
    <source>
        <dbReference type="ARBA" id="ARBA00022833"/>
    </source>
</evidence>
<dbReference type="InterPro" id="IPR020538">
    <property type="entry name" value="Hydgase_Ni_incorp_HypA/HybF_CS"/>
</dbReference>
<dbReference type="PROSITE" id="PS01249">
    <property type="entry name" value="HYPA"/>
    <property type="match status" value="1"/>
</dbReference>
<comment type="caution">
    <text evidence="6">The sequence shown here is derived from an EMBL/GenBank/DDBJ whole genome shotgun (WGS) entry which is preliminary data.</text>
</comment>
<keyword evidence="4 5" id="KW-0862">Zinc</keyword>
<dbReference type="GO" id="GO:0008270">
    <property type="term" value="F:zinc ion binding"/>
    <property type="evidence" value="ECO:0007669"/>
    <property type="project" value="UniProtKB-UniRule"/>
</dbReference>
<evidence type="ECO:0000313" key="7">
    <source>
        <dbReference type="Proteomes" id="UP000269499"/>
    </source>
</evidence>
<dbReference type="EMBL" id="QMRA01000116">
    <property type="protein sequence ID" value="RLE52482.1"/>
    <property type="molecule type" value="Genomic_DNA"/>
</dbReference>
<feature type="binding site" evidence="5">
    <location>
        <position position="115"/>
    </location>
    <ligand>
        <name>Zn(2+)</name>
        <dbReference type="ChEBI" id="CHEBI:29105"/>
    </ligand>
</feature>
<dbReference type="GO" id="GO:0051604">
    <property type="term" value="P:protein maturation"/>
    <property type="evidence" value="ECO:0007669"/>
    <property type="project" value="InterPro"/>
</dbReference>
<reference evidence="6 7" key="1">
    <citation type="submission" date="2018-06" db="EMBL/GenBank/DDBJ databases">
        <title>Extensive metabolic versatility and redundancy in microbially diverse, dynamic hydrothermal sediments.</title>
        <authorList>
            <person name="Dombrowski N."/>
            <person name="Teske A."/>
            <person name="Baker B.J."/>
        </authorList>
    </citation>
    <scope>NUCLEOTIDE SEQUENCE [LARGE SCALE GENOMIC DNA]</scope>
    <source>
        <strain evidence="6">B20_G2</strain>
    </source>
</reference>
<dbReference type="NCBIfam" id="TIGR00100">
    <property type="entry name" value="hypA"/>
    <property type="match status" value="1"/>
</dbReference>
<evidence type="ECO:0000256" key="3">
    <source>
        <dbReference type="ARBA" id="ARBA00022723"/>
    </source>
</evidence>
<dbReference type="AlphaFoldDB" id="A0A497EZL6"/>
<accession>A0A497EZL6</accession>
<dbReference type="Gene3D" id="3.30.2320.80">
    <property type="match status" value="1"/>
</dbReference>
<feature type="binding site" evidence="5">
    <location>
        <position position="150"/>
    </location>
    <ligand>
        <name>Zn(2+)</name>
        <dbReference type="ChEBI" id="CHEBI:29105"/>
    </ligand>
</feature>
<comment type="function">
    <text evidence="5">Involved in the maturation of [NiFe] hydrogenases. Required for nickel insertion into the metal center of the hydrogenase.</text>
</comment>
<name>A0A497EZL6_9CREN</name>
<dbReference type="Proteomes" id="UP000269499">
    <property type="component" value="Unassembled WGS sequence"/>
</dbReference>
<keyword evidence="3 5" id="KW-0479">Metal-binding</keyword>
<dbReference type="PANTHER" id="PTHR34535:SF3">
    <property type="entry name" value="HYDROGENASE MATURATION FACTOR HYPA"/>
    <property type="match status" value="1"/>
</dbReference>
<comment type="similarity">
    <text evidence="1 5">Belongs to the HypA/HybF family.</text>
</comment>
<evidence type="ECO:0000313" key="6">
    <source>
        <dbReference type="EMBL" id="RLE52482.1"/>
    </source>
</evidence>
<feature type="binding site" evidence="5">
    <location>
        <position position="147"/>
    </location>
    <ligand>
        <name>Zn(2+)</name>
        <dbReference type="ChEBI" id="CHEBI:29105"/>
    </ligand>
</feature>
<dbReference type="PANTHER" id="PTHR34535">
    <property type="entry name" value="HYDROGENASE MATURATION FACTOR HYPA"/>
    <property type="match status" value="1"/>
</dbReference>
<feature type="binding site" evidence="5">
    <location>
        <position position="41"/>
    </location>
    <ligand>
        <name>Ni(2+)</name>
        <dbReference type="ChEBI" id="CHEBI:49786"/>
    </ligand>
</feature>
<protein>
    <recommendedName>
        <fullName evidence="5">Hydrogenase maturation factor HypA</fullName>
    </recommendedName>
</protein>